<dbReference type="PANTHER" id="PTHR48081:SF8">
    <property type="entry name" value="ALPHA_BETA HYDROLASE FOLD-3 DOMAIN-CONTAINING PROTEIN-RELATED"/>
    <property type="match status" value="1"/>
</dbReference>
<comment type="similarity">
    <text evidence="1">Belongs to the 'GDXG' lipolytic enzyme family.</text>
</comment>
<keyword evidence="2" id="KW-0378">Hydrolase</keyword>
<evidence type="ECO:0000259" key="3">
    <source>
        <dbReference type="Pfam" id="PF07859"/>
    </source>
</evidence>
<dbReference type="InterPro" id="IPR013094">
    <property type="entry name" value="AB_hydrolase_3"/>
</dbReference>
<dbReference type="GO" id="GO:0016787">
    <property type="term" value="F:hydrolase activity"/>
    <property type="evidence" value="ECO:0007669"/>
    <property type="project" value="UniProtKB-KW"/>
</dbReference>
<name>A0A1F2WTM7_9ACTN</name>
<dbReference type="Proteomes" id="UP000177876">
    <property type="component" value="Unassembled WGS sequence"/>
</dbReference>
<dbReference type="InterPro" id="IPR002168">
    <property type="entry name" value="Lipase_GDXG_HIS_AS"/>
</dbReference>
<evidence type="ECO:0000313" key="5">
    <source>
        <dbReference type="Proteomes" id="UP000177876"/>
    </source>
</evidence>
<organism evidence="4 5">
    <name type="scientific">Candidatus Solincola sediminis</name>
    <dbReference type="NCBI Taxonomy" id="1797199"/>
    <lineage>
        <taxon>Bacteria</taxon>
        <taxon>Bacillati</taxon>
        <taxon>Actinomycetota</taxon>
        <taxon>Candidatus Geothermincolia</taxon>
        <taxon>Candidatus Geothermincolales</taxon>
        <taxon>Candidatus Geothermincolaceae</taxon>
        <taxon>Candidatus Solincola</taxon>
    </lineage>
</organism>
<evidence type="ECO:0000256" key="1">
    <source>
        <dbReference type="ARBA" id="ARBA00010515"/>
    </source>
</evidence>
<dbReference type="AlphaFoldDB" id="A0A1F2WTM7"/>
<dbReference type="Gene3D" id="3.40.50.1820">
    <property type="entry name" value="alpha/beta hydrolase"/>
    <property type="match status" value="1"/>
</dbReference>
<accession>A0A1F2WTM7</accession>
<comment type="caution">
    <text evidence="4">The sequence shown here is derived from an EMBL/GenBank/DDBJ whole genome shotgun (WGS) entry which is preliminary data.</text>
</comment>
<dbReference type="InterPro" id="IPR029058">
    <property type="entry name" value="AB_hydrolase_fold"/>
</dbReference>
<dbReference type="PANTHER" id="PTHR48081">
    <property type="entry name" value="AB HYDROLASE SUPERFAMILY PROTEIN C4A8.06C"/>
    <property type="match status" value="1"/>
</dbReference>
<reference evidence="4 5" key="1">
    <citation type="journal article" date="2016" name="Nat. Commun.">
        <title>Thousands of microbial genomes shed light on interconnected biogeochemical processes in an aquifer system.</title>
        <authorList>
            <person name="Anantharaman K."/>
            <person name="Brown C.T."/>
            <person name="Hug L.A."/>
            <person name="Sharon I."/>
            <person name="Castelle C.J."/>
            <person name="Probst A.J."/>
            <person name="Thomas B.C."/>
            <person name="Singh A."/>
            <person name="Wilkins M.J."/>
            <person name="Karaoz U."/>
            <person name="Brodie E.L."/>
            <person name="Williams K.H."/>
            <person name="Hubbard S.S."/>
            <person name="Banfield J.F."/>
        </authorList>
    </citation>
    <scope>NUCLEOTIDE SEQUENCE [LARGE SCALE GENOMIC DNA]</scope>
</reference>
<dbReference type="InterPro" id="IPR050300">
    <property type="entry name" value="GDXG_lipolytic_enzyme"/>
</dbReference>
<dbReference type="SUPFAM" id="SSF53474">
    <property type="entry name" value="alpha/beta-Hydrolases"/>
    <property type="match status" value="1"/>
</dbReference>
<dbReference type="Pfam" id="PF07859">
    <property type="entry name" value="Abhydrolase_3"/>
    <property type="match status" value="1"/>
</dbReference>
<dbReference type="PROSITE" id="PS01173">
    <property type="entry name" value="LIPASE_GDXG_HIS"/>
    <property type="match status" value="1"/>
</dbReference>
<dbReference type="EMBL" id="MELK01000006">
    <property type="protein sequence ID" value="OFW60086.1"/>
    <property type="molecule type" value="Genomic_DNA"/>
</dbReference>
<evidence type="ECO:0000256" key="2">
    <source>
        <dbReference type="ARBA" id="ARBA00022801"/>
    </source>
</evidence>
<gene>
    <name evidence="4" type="ORF">A2Y75_02020</name>
</gene>
<sequence>MPSFECQATKAIIRFNHLFTLWGHTPIGYQRFHLDFLGGLAPRARGVESHTCDANGVNAEWLVPKDSGNDTAILYLHGGGYVLGSIKSHRAFVGTIAAAAQSPTFIINYRLAPEWPFPAALEDAVASYKWLLAEGFTPENIVIAGDSAGGGLSVATLISLRDSHDPLPAGAMLISPWTDLALDGDSIDALARKDPMLTRYQLATTAQMYLGGTDASNPLVSPIHGDLTGLPPLCIHVGTCERLLDDSRRLAERAREDGVEVELEIWDGMFHVWHSMTLMPESRAAVRKLGEFFESVTGSAAVGMSP</sequence>
<feature type="domain" description="Alpha/beta hydrolase fold-3" evidence="3">
    <location>
        <begin position="73"/>
        <end position="274"/>
    </location>
</feature>
<evidence type="ECO:0000313" key="4">
    <source>
        <dbReference type="EMBL" id="OFW60086.1"/>
    </source>
</evidence>
<proteinExistence type="inferred from homology"/>
<dbReference type="STRING" id="1797197.A2Y75_02020"/>
<protein>
    <recommendedName>
        <fullName evidence="3">Alpha/beta hydrolase fold-3 domain-containing protein</fullName>
    </recommendedName>
</protein>